<keyword evidence="3" id="KW-1185">Reference proteome</keyword>
<dbReference type="KEGG" id="cep:Cri9333_4837"/>
<dbReference type="EMBL" id="CP003623">
    <property type="protein sequence ID" value="AFZ15603.1"/>
    <property type="molecule type" value="Genomic_DNA"/>
</dbReference>
<accession>K9W5J0</accession>
<dbReference type="SUPFAM" id="SSF54060">
    <property type="entry name" value="His-Me finger endonucleases"/>
    <property type="match status" value="1"/>
</dbReference>
<proteinExistence type="predicted"/>
<organism evidence="2 3">
    <name type="scientific">Crinalium epipsammum PCC 9333</name>
    <dbReference type="NCBI Taxonomy" id="1173022"/>
    <lineage>
        <taxon>Bacteria</taxon>
        <taxon>Bacillati</taxon>
        <taxon>Cyanobacteriota</taxon>
        <taxon>Cyanophyceae</taxon>
        <taxon>Gomontiellales</taxon>
        <taxon>Gomontiellaceae</taxon>
        <taxon>Crinalium</taxon>
    </lineage>
</organism>
<dbReference type="InterPro" id="IPR044925">
    <property type="entry name" value="His-Me_finger_sf"/>
</dbReference>
<dbReference type="Pfam" id="PF13392">
    <property type="entry name" value="HNH_3"/>
    <property type="match status" value="1"/>
</dbReference>
<gene>
    <name evidence="2" type="ORF">Cri9333_4837</name>
</gene>
<dbReference type="AlphaFoldDB" id="K9W5J0"/>
<feature type="domain" description="HNH nuclease" evidence="1">
    <location>
        <begin position="62"/>
        <end position="106"/>
    </location>
</feature>
<evidence type="ECO:0000313" key="3">
    <source>
        <dbReference type="Proteomes" id="UP000010472"/>
    </source>
</evidence>
<dbReference type="OrthoDB" id="441807at2"/>
<dbReference type="InterPro" id="IPR003615">
    <property type="entry name" value="HNH_nuc"/>
</dbReference>
<keyword evidence="2" id="KW-0614">Plasmid</keyword>
<dbReference type="Proteomes" id="UP000010472">
    <property type="component" value="Plasmid pCRI9333.03"/>
</dbReference>
<dbReference type="HOGENOM" id="CLU_099810_1_0_3"/>
<name>K9W5J0_9CYAN</name>
<sequence>MMVKVTHPSLYDLPSDQRMNLVNRLLSPNLFVVTQNGCHELQKCVGKGNYGRFELAKVGRTYLAHRVSYEFFKGRIPNGLIVMHYCDNPKCINPNNLSVGTIFDNNQDKAKKGRGNAPLGCKHGRSKLTESQVLEIKRLLREKSFSYGEIGKMYKVAKGTIQRIAEGRTWSHVQ</sequence>
<evidence type="ECO:0000313" key="2">
    <source>
        <dbReference type="EMBL" id="AFZ15603.1"/>
    </source>
</evidence>
<dbReference type="Gene3D" id="3.90.75.20">
    <property type="match status" value="1"/>
</dbReference>
<evidence type="ECO:0000259" key="1">
    <source>
        <dbReference type="Pfam" id="PF13392"/>
    </source>
</evidence>
<protein>
    <recommendedName>
        <fullName evidence="1">HNH nuclease domain-containing protein</fullName>
    </recommendedName>
</protein>
<reference evidence="2 3" key="1">
    <citation type="submission" date="2012-06" db="EMBL/GenBank/DDBJ databases">
        <title>Finished plasmid 3 of genome of Crinalium epipsammum PCC 9333.</title>
        <authorList>
            <consortium name="US DOE Joint Genome Institute"/>
            <person name="Gugger M."/>
            <person name="Coursin T."/>
            <person name="Rippka R."/>
            <person name="Tandeau De Marsac N."/>
            <person name="Huntemann M."/>
            <person name="Wei C.-L."/>
            <person name="Han J."/>
            <person name="Detter J.C."/>
            <person name="Han C."/>
            <person name="Tapia R."/>
            <person name="Davenport K."/>
            <person name="Daligault H."/>
            <person name="Erkkila T."/>
            <person name="Gu W."/>
            <person name="Munk A.C.C."/>
            <person name="Teshima H."/>
            <person name="Xu Y."/>
            <person name="Chain P."/>
            <person name="Chen A."/>
            <person name="Krypides N."/>
            <person name="Mavromatis K."/>
            <person name="Markowitz V."/>
            <person name="Szeto E."/>
            <person name="Ivanova N."/>
            <person name="Mikhailova N."/>
            <person name="Ovchinnikova G."/>
            <person name="Pagani I."/>
            <person name="Pati A."/>
            <person name="Goodwin L."/>
            <person name="Peters L."/>
            <person name="Pitluck S."/>
            <person name="Woyke T."/>
            <person name="Kerfeld C."/>
        </authorList>
    </citation>
    <scope>NUCLEOTIDE SEQUENCE [LARGE SCALE GENOMIC DNA]</scope>
    <source>
        <strain evidence="2 3">PCC 9333</strain>
        <plasmid evidence="3">Plasmid pCRI9333.03</plasmid>
    </source>
</reference>
<geneLocation type="plasmid" evidence="2 3">
    <name>pCRI9333.03</name>
</geneLocation>
<dbReference type="RefSeq" id="WP_015205599.1">
    <property type="nucleotide sequence ID" value="NC_019754.1"/>
</dbReference>